<dbReference type="Proteomes" id="UP000789375">
    <property type="component" value="Unassembled WGS sequence"/>
</dbReference>
<evidence type="ECO:0000313" key="1">
    <source>
        <dbReference type="EMBL" id="CAG8711544.1"/>
    </source>
</evidence>
<evidence type="ECO:0000313" key="2">
    <source>
        <dbReference type="Proteomes" id="UP000789375"/>
    </source>
</evidence>
<keyword evidence="2" id="KW-1185">Reference proteome</keyword>
<reference evidence="1" key="1">
    <citation type="submission" date="2021-06" db="EMBL/GenBank/DDBJ databases">
        <authorList>
            <person name="Kallberg Y."/>
            <person name="Tangrot J."/>
            <person name="Rosling A."/>
        </authorList>
    </citation>
    <scope>NUCLEOTIDE SEQUENCE</scope>
    <source>
        <strain evidence="1">87-6 pot B 2015</strain>
    </source>
</reference>
<comment type="caution">
    <text evidence="1">The sequence shown here is derived from an EMBL/GenBank/DDBJ whole genome shotgun (WGS) entry which is preliminary data.</text>
</comment>
<proteinExistence type="predicted"/>
<dbReference type="EMBL" id="CAJVPP010010718">
    <property type="protein sequence ID" value="CAG8711544.1"/>
    <property type="molecule type" value="Genomic_DNA"/>
</dbReference>
<gene>
    <name evidence="1" type="ORF">FMOSSE_LOCUS14358</name>
</gene>
<feature type="non-terminal residue" evidence="1">
    <location>
        <position position="1"/>
    </location>
</feature>
<organism evidence="1 2">
    <name type="scientific">Funneliformis mosseae</name>
    <name type="common">Endomycorrhizal fungus</name>
    <name type="synonym">Glomus mosseae</name>
    <dbReference type="NCBI Taxonomy" id="27381"/>
    <lineage>
        <taxon>Eukaryota</taxon>
        <taxon>Fungi</taxon>
        <taxon>Fungi incertae sedis</taxon>
        <taxon>Mucoromycota</taxon>
        <taxon>Glomeromycotina</taxon>
        <taxon>Glomeromycetes</taxon>
        <taxon>Glomerales</taxon>
        <taxon>Glomeraceae</taxon>
        <taxon>Funneliformis</taxon>
    </lineage>
</organism>
<accession>A0A9N9HY70</accession>
<sequence length="229" mass="26322">SGFHWLSLSIGYLKDNLHLEDMSNLLKIFGDVGFPIISVPNEIIDALNNSIHKDFLKVLSPAIGRIYLKHNRDRWQDQLSKEEAIVLFNESIVNNHGLRNRLRELAIDGWNLNIKILDAYAIADMIRFTLDPVNPFLEEMQYQIIVRLYPSNLNCVLQPREISMLVEYLSNYLRFVANDASNVIDVIKHLPIFSEVGNATSISLIGNQNWYLLPYGENNSYGEIIYPSE</sequence>
<name>A0A9N9HY70_FUNMO</name>
<dbReference type="AlphaFoldDB" id="A0A9N9HY70"/>
<protein>
    <submittedName>
        <fullName evidence="1">13469_t:CDS:1</fullName>
    </submittedName>
</protein>